<gene>
    <name evidence="3" type="ORF">FNH04_03160</name>
</gene>
<organism evidence="3 4">
    <name type="scientific">Streptomyces phyllanthi</name>
    <dbReference type="NCBI Taxonomy" id="1803180"/>
    <lineage>
        <taxon>Bacteria</taxon>
        <taxon>Bacillati</taxon>
        <taxon>Actinomycetota</taxon>
        <taxon>Actinomycetes</taxon>
        <taxon>Kitasatosporales</taxon>
        <taxon>Streptomycetaceae</taxon>
        <taxon>Streptomyces</taxon>
    </lineage>
</organism>
<dbReference type="Pfam" id="PF15461">
    <property type="entry name" value="BCD"/>
    <property type="match status" value="1"/>
</dbReference>
<feature type="transmembrane region" description="Helical" evidence="2">
    <location>
        <begin position="275"/>
        <end position="295"/>
    </location>
</feature>
<dbReference type="OrthoDB" id="199761at2"/>
<evidence type="ECO:0000256" key="2">
    <source>
        <dbReference type="SAM" id="Phobius"/>
    </source>
</evidence>
<keyword evidence="2" id="KW-1133">Transmembrane helix</keyword>
<dbReference type="Proteomes" id="UP000326979">
    <property type="component" value="Unassembled WGS sequence"/>
</dbReference>
<name>A0A5N8VUN4_9ACTN</name>
<reference evidence="3 4" key="1">
    <citation type="submission" date="2019-07" db="EMBL/GenBank/DDBJ databases">
        <title>New species of Amycolatopsis and Streptomyces.</title>
        <authorList>
            <person name="Duangmal K."/>
            <person name="Teo W.F.A."/>
            <person name="Lipun K."/>
        </authorList>
    </citation>
    <scope>NUCLEOTIDE SEQUENCE [LARGE SCALE GENOMIC DNA]</scope>
    <source>
        <strain evidence="3 4">TISTR 2346</strain>
    </source>
</reference>
<dbReference type="EMBL" id="VJZE01000009">
    <property type="protein sequence ID" value="MPY38973.1"/>
    <property type="molecule type" value="Genomic_DNA"/>
</dbReference>
<evidence type="ECO:0008006" key="5">
    <source>
        <dbReference type="Google" id="ProtNLM"/>
    </source>
</evidence>
<sequence length="338" mass="35560">MSVRQSGEPVSAAVPVPARGPSSQRPLPVLLGQVTWLSLAVVTLAVAVYLAVPTLRGGHDLPELAVLALLFGTPHGTVDHLLPQSGEGPLHGRALVRTVGLHLAGVAVITAATLVMPVIGLGLVIAVSAVHFGSSDAALARERRGLPPRWGTVAVLAYGGPLAFVSFARWPEHVRRLFEVISPGLARELRGPILVAAAATLVAVCLFVVGAVRRRQWLDAVEVSALLALVLVLPPLAAFGVYFAAWHSLRQYVRLYADARGTPSPFTAADLVRTMAVATAATVVLGAVAVVLLRAKSEALLHFGPGDWLIVLLAAVIVPHTIAVLRYDRWKAAHTSDI</sequence>
<feature type="transmembrane region" description="Helical" evidence="2">
    <location>
        <begin position="30"/>
        <end position="52"/>
    </location>
</feature>
<feature type="transmembrane region" description="Helical" evidence="2">
    <location>
        <begin position="307"/>
        <end position="327"/>
    </location>
</feature>
<keyword evidence="2" id="KW-0472">Membrane</keyword>
<protein>
    <recommendedName>
        <fullName evidence="5">Beta-carotene 15,15'-dioxygenase</fullName>
    </recommendedName>
</protein>
<feature type="transmembrane region" description="Helical" evidence="2">
    <location>
        <begin position="102"/>
        <end position="130"/>
    </location>
</feature>
<keyword evidence="4" id="KW-1185">Reference proteome</keyword>
<evidence type="ECO:0000313" key="3">
    <source>
        <dbReference type="EMBL" id="MPY38973.1"/>
    </source>
</evidence>
<dbReference type="NCBIfam" id="TIGR03753">
    <property type="entry name" value="blh_monoox"/>
    <property type="match status" value="1"/>
</dbReference>
<evidence type="ECO:0000313" key="4">
    <source>
        <dbReference type="Proteomes" id="UP000326979"/>
    </source>
</evidence>
<accession>A0A5N8VUN4</accession>
<dbReference type="GO" id="GO:0016702">
    <property type="term" value="F:oxidoreductase activity, acting on single donors with incorporation of molecular oxygen, incorporation of two atoms of oxygen"/>
    <property type="evidence" value="ECO:0007669"/>
    <property type="project" value="InterPro"/>
</dbReference>
<keyword evidence="2" id="KW-0812">Transmembrane</keyword>
<dbReference type="AlphaFoldDB" id="A0A5N8VUN4"/>
<comment type="caution">
    <text evidence="3">The sequence shown here is derived from an EMBL/GenBank/DDBJ whole genome shotgun (WGS) entry which is preliminary data.</text>
</comment>
<feature type="transmembrane region" description="Helical" evidence="2">
    <location>
        <begin position="224"/>
        <end position="245"/>
    </location>
</feature>
<feature type="transmembrane region" description="Helical" evidence="2">
    <location>
        <begin position="150"/>
        <end position="171"/>
    </location>
</feature>
<evidence type="ECO:0000256" key="1">
    <source>
        <dbReference type="SAM" id="MobiDB-lite"/>
    </source>
</evidence>
<proteinExistence type="predicted"/>
<feature type="transmembrane region" description="Helical" evidence="2">
    <location>
        <begin position="191"/>
        <end position="212"/>
    </location>
</feature>
<feature type="region of interest" description="Disordered" evidence="1">
    <location>
        <begin position="1"/>
        <end position="22"/>
    </location>
</feature>
<dbReference type="InterPro" id="IPR022270">
    <property type="entry name" value="Blh_diox"/>
</dbReference>